<accession>A0ABV7UY58</accession>
<dbReference type="EMBL" id="JBHRYE010000002">
    <property type="protein sequence ID" value="MFC3670070.1"/>
    <property type="molecule type" value="Genomic_DNA"/>
</dbReference>
<dbReference type="SUPFAM" id="SSF81296">
    <property type="entry name" value="E set domains"/>
    <property type="match status" value="1"/>
</dbReference>
<dbReference type="InterPro" id="IPR007348">
    <property type="entry name" value="CopC_dom"/>
</dbReference>
<feature type="signal peptide" evidence="3">
    <location>
        <begin position="1"/>
        <end position="24"/>
    </location>
</feature>
<organism evidence="5 6">
    <name type="scientific">Novosphingobium pokkalii</name>
    <dbReference type="NCBI Taxonomy" id="1770194"/>
    <lineage>
        <taxon>Bacteria</taxon>
        <taxon>Pseudomonadati</taxon>
        <taxon>Pseudomonadota</taxon>
        <taxon>Alphaproteobacteria</taxon>
        <taxon>Sphingomonadales</taxon>
        <taxon>Sphingomonadaceae</taxon>
        <taxon>Novosphingobium</taxon>
    </lineage>
</organism>
<dbReference type="InterPro" id="IPR014756">
    <property type="entry name" value="Ig_E-set"/>
</dbReference>
<reference evidence="6" key="1">
    <citation type="journal article" date="2019" name="Int. J. Syst. Evol. Microbiol.">
        <title>The Global Catalogue of Microorganisms (GCM) 10K type strain sequencing project: providing services to taxonomists for standard genome sequencing and annotation.</title>
        <authorList>
            <consortium name="The Broad Institute Genomics Platform"/>
            <consortium name="The Broad Institute Genome Sequencing Center for Infectious Disease"/>
            <person name="Wu L."/>
            <person name="Ma J."/>
        </authorList>
    </citation>
    <scope>NUCLEOTIDE SEQUENCE [LARGE SCALE GENOMIC DNA]</scope>
    <source>
        <strain evidence="6">KCTC 42224</strain>
    </source>
</reference>
<comment type="caution">
    <text evidence="5">The sequence shown here is derived from an EMBL/GenBank/DDBJ whole genome shotgun (WGS) entry which is preliminary data.</text>
</comment>
<protein>
    <submittedName>
        <fullName evidence="5">Copper resistance protein CopC</fullName>
    </submittedName>
</protein>
<sequence>MLLRLPPLLLSLAAYAVTAAPAQAKPNLVAAVPTAQATVTAPRQITLTFSEAVAVPPSSVALVMTAMPGMTHHDPMKVTGFATSLSDGGKTLQAILPRALPAGTYRLTWQAGSSSGEMADGAYSFSVK</sequence>
<dbReference type="InterPro" id="IPR014755">
    <property type="entry name" value="Cu-Rt/internalin_Ig-like"/>
</dbReference>
<gene>
    <name evidence="5" type="ORF">ACFOOT_01395</name>
</gene>
<evidence type="ECO:0000256" key="3">
    <source>
        <dbReference type="SAM" id="SignalP"/>
    </source>
</evidence>
<keyword evidence="1 3" id="KW-0732">Signal</keyword>
<evidence type="ECO:0000256" key="2">
    <source>
        <dbReference type="ARBA" id="ARBA00023008"/>
    </source>
</evidence>
<dbReference type="Pfam" id="PF04234">
    <property type="entry name" value="CopC"/>
    <property type="match status" value="1"/>
</dbReference>
<keyword evidence="6" id="KW-1185">Reference proteome</keyword>
<evidence type="ECO:0000259" key="4">
    <source>
        <dbReference type="Pfam" id="PF04234"/>
    </source>
</evidence>
<evidence type="ECO:0000313" key="5">
    <source>
        <dbReference type="EMBL" id="MFC3670070.1"/>
    </source>
</evidence>
<name>A0ABV7UY58_9SPHN</name>
<evidence type="ECO:0000256" key="1">
    <source>
        <dbReference type="ARBA" id="ARBA00022729"/>
    </source>
</evidence>
<dbReference type="RefSeq" id="WP_229815287.1">
    <property type="nucleotide sequence ID" value="NZ_BMZP01000009.1"/>
</dbReference>
<dbReference type="Gene3D" id="2.60.40.1220">
    <property type="match status" value="1"/>
</dbReference>
<proteinExistence type="predicted"/>
<feature type="chain" id="PRO_5045888029" evidence="3">
    <location>
        <begin position="25"/>
        <end position="128"/>
    </location>
</feature>
<dbReference type="Proteomes" id="UP001595683">
    <property type="component" value="Unassembled WGS sequence"/>
</dbReference>
<feature type="domain" description="CopC" evidence="4">
    <location>
        <begin position="27"/>
        <end position="127"/>
    </location>
</feature>
<evidence type="ECO:0000313" key="6">
    <source>
        <dbReference type="Proteomes" id="UP001595683"/>
    </source>
</evidence>
<keyword evidence="2" id="KW-0186">Copper</keyword>